<dbReference type="OrthoDB" id="417877at2759"/>
<dbReference type="InterPro" id="IPR051104">
    <property type="entry name" value="FAD_monoxygenase"/>
</dbReference>
<dbReference type="AlphaFoldDB" id="A0A165KQ76"/>
<keyword evidence="4" id="KW-0472">Membrane</keyword>
<dbReference type="SUPFAM" id="SSF51905">
    <property type="entry name" value="FAD/NAD(P)-binding domain"/>
    <property type="match status" value="1"/>
</dbReference>
<dbReference type="PANTHER" id="PTHR46720:SF3">
    <property type="entry name" value="FAD-BINDING DOMAIN-CONTAINING PROTEIN-RELATED"/>
    <property type="match status" value="1"/>
</dbReference>
<dbReference type="EMBL" id="KV429185">
    <property type="protein sequence ID" value="KZT63441.1"/>
    <property type="molecule type" value="Genomic_DNA"/>
</dbReference>
<dbReference type="PANTHER" id="PTHR46720">
    <property type="entry name" value="HYDROXYLASE, PUTATIVE (AFU_ORTHOLOGUE AFUA_3G01460)-RELATED"/>
    <property type="match status" value="1"/>
</dbReference>
<keyword evidence="4" id="KW-1133">Transmembrane helix</keyword>
<organism evidence="6 7">
    <name type="scientific">Daedalea quercina L-15889</name>
    <dbReference type="NCBI Taxonomy" id="1314783"/>
    <lineage>
        <taxon>Eukaryota</taxon>
        <taxon>Fungi</taxon>
        <taxon>Dikarya</taxon>
        <taxon>Basidiomycota</taxon>
        <taxon>Agaricomycotina</taxon>
        <taxon>Agaricomycetes</taxon>
        <taxon>Polyporales</taxon>
        <taxon>Fomitopsis</taxon>
    </lineage>
</organism>
<dbReference type="InterPro" id="IPR036188">
    <property type="entry name" value="FAD/NAD-bd_sf"/>
</dbReference>
<evidence type="ECO:0000313" key="7">
    <source>
        <dbReference type="Proteomes" id="UP000076727"/>
    </source>
</evidence>
<dbReference type="GO" id="GO:0016491">
    <property type="term" value="F:oxidoreductase activity"/>
    <property type="evidence" value="ECO:0007669"/>
    <property type="project" value="UniProtKB-KW"/>
</dbReference>
<protein>
    <submittedName>
        <fullName evidence="6">FAD/NAD(P)-binding domain-containing protein</fullName>
    </submittedName>
</protein>
<sequence>MANQHKLRVAVIGGGIGGLSFAVSLRKLCGSCVKIDIYETAHAFTEAGAGIGLWPRVWHTMEALGLADDLSAIATSSGFAGQGQQIELRKSDRTTHGGSALSVPSAVWTQLAGTRGFHRAVFLAVLNAHLPPNPSYTAHFHKRLVSYATSPSDPEATILTFADGSTAVCDLLVGCDGIRSAIRGTMYQSQPTSVDPIWSGSIAYRSLVPRKVLAKAYPEHPLLTKSLQVGLTSS</sequence>
<dbReference type="Gene3D" id="3.50.50.60">
    <property type="entry name" value="FAD/NAD(P)-binding domain"/>
    <property type="match status" value="1"/>
</dbReference>
<keyword evidence="2" id="KW-0274">FAD</keyword>
<keyword evidence="1" id="KW-0285">Flavoprotein</keyword>
<evidence type="ECO:0000256" key="2">
    <source>
        <dbReference type="ARBA" id="ARBA00022827"/>
    </source>
</evidence>
<dbReference type="STRING" id="1314783.A0A165KQ76"/>
<dbReference type="GO" id="GO:0071949">
    <property type="term" value="F:FAD binding"/>
    <property type="evidence" value="ECO:0007669"/>
    <property type="project" value="InterPro"/>
</dbReference>
<accession>A0A165KQ76</accession>
<evidence type="ECO:0000256" key="3">
    <source>
        <dbReference type="ARBA" id="ARBA00023002"/>
    </source>
</evidence>
<keyword evidence="4" id="KW-0812">Transmembrane</keyword>
<feature type="transmembrane region" description="Helical" evidence="4">
    <location>
        <begin position="7"/>
        <end position="25"/>
    </location>
</feature>
<dbReference type="InterPro" id="IPR002938">
    <property type="entry name" value="FAD-bd"/>
</dbReference>
<dbReference type="PRINTS" id="PR00420">
    <property type="entry name" value="RNGMNOXGNASE"/>
</dbReference>
<keyword evidence="7" id="KW-1185">Reference proteome</keyword>
<feature type="domain" description="FAD-binding" evidence="5">
    <location>
        <begin position="7"/>
        <end position="189"/>
    </location>
</feature>
<dbReference type="Proteomes" id="UP000076727">
    <property type="component" value="Unassembled WGS sequence"/>
</dbReference>
<evidence type="ECO:0000313" key="6">
    <source>
        <dbReference type="EMBL" id="KZT63441.1"/>
    </source>
</evidence>
<keyword evidence="3" id="KW-0560">Oxidoreductase</keyword>
<reference evidence="6 7" key="1">
    <citation type="journal article" date="2016" name="Mol. Biol. Evol.">
        <title>Comparative Genomics of Early-Diverging Mushroom-Forming Fungi Provides Insights into the Origins of Lignocellulose Decay Capabilities.</title>
        <authorList>
            <person name="Nagy L.G."/>
            <person name="Riley R."/>
            <person name="Tritt A."/>
            <person name="Adam C."/>
            <person name="Daum C."/>
            <person name="Floudas D."/>
            <person name="Sun H."/>
            <person name="Yadav J.S."/>
            <person name="Pangilinan J."/>
            <person name="Larsson K.H."/>
            <person name="Matsuura K."/>
            <person name="Barry K."/>
            <person name="Labutti K."/>
            <person name="Kuo R."/>
            <person name="Ohm R.A."/>
            <person name="Bhattacharya S.S."/>
            <person name="Shirouzu T."/>
            <person name="Yoshinaga Y."/>
            <person name="Martin F.M."/>
            <person name="Grigoriev I.V."/>
            <person name="Hibbett D.S."/>
        </authorList>
    </citation>
    <scope>NUCLEOTIDE SEQUENCE [LARGE SCALE GENOMIC DNA]</scope>
    <source>
        <strain evidence="6 7">L-15889</strain>
    </source>
</reference>
<proteinExistence type="predicted"/>
<name>A0A165KQ76_9APHY</name>
<evidence type="ECO:0000256" key="1">
    <source>
        <dbReference type="ARBA" id="ARBA00022630"/>
    </source>
</evidence>
<dbReference type="GO" id="GO:0044550">
    <property type="term" value="P:secondary metabolite biosynthetic process"/>
    <property type="evidence" value="ECO:0007669"/>
    <property type="project" value="TreeGrafter"/>
</dbReference>
<dbReference type="Pfam" id="PF01494">
    <property type="entry name" value="FAD_binding_3"/>
    <property type="match status" value="1"/>
</dbReference>
<gene>
    <name evidence="6" type="ORF">DAEQUDRAFT_741921</name>
</gene>
<evidence type="ECO:0000259" key="5">
    <source>
        <dbReference type="Pfam" id="PF01494"/>
    </source>
</evidence>
<evidence type="ECO:0000256" key="4">
    <source>
        <dbReference type="SAM" id="Phobius"/>
    </source>
</evidence>